<keyword evidence="3 4" id="KW-0804">Transcription</keyword>
<sequence>MTSWDIMGEQLPALVFDLATGVISESHSSSLQVVALRTHKGRFVIASLSGSFLLSKSNGSHRRTGGLTVSLNMPDGKVFGGVIAGTLTDASPVQ</sequence>
<dbReference type="EMBL" id="JACEIK010008703">
    <property type="protein sequence ID" value="MCE3051529.1"/>
    <property type="molecule type" value="Genomic_DNA"/>
</dbReference>
<dbReference type="SUPFAM" id="SSF117856">
    <property type="entry name" value="AF0104/ALDC/Ptd012-like"/>
    <property type="match status" value="1"/>
</dbReference>
<evidence type="ECO:0000259" key="5">
    <source>
        <dbReference type="PROSITE" id="PS51742"/>
    </source>
</evidence>
<accession>A0ABS8WQT0</accession>
<evidence type="ECO:0000256" key="3">
    <source>
        <dbReference type="ARBA" id="ARBA00023163"/>
    </source>
</evidence>
<dbReference type="Gene3D" id="3.30.1330.80">
    <property type="entry name" value="Hypothetical protein, similar to alpha- acetolactate decarboxylase, domain 2"/>
    <property type="match status" value="1"/>
</dbReference>
<feature type="domain" description="PPC" evidence="5">
    <location>
        <begin position="1"/>
        <end position="94"/>
    </location>
</feature>
<evidence type="ECO:0000256" key="2">
    <source>
        <dbReference type="ARBA" id="ARBA00023125"/>
    </source>
</evidence>
<name>A0ABS8WQT0_DATST</name>
<keyword evidence="2 4" id="KW-0238">DNA-binding</keyword>
<protein>
    <recommendedName>
        <fullName evidence="4">AT-hook motif nuclear-localized protein</fullName>
    </recommendedName>
</protein>
<reference evidence="6 7" key="1">
    <citation type="journal article" date="2021" name="BMC Genomics">
        <title>Datura genome reveals duplications of psychoactive alkaloid biosynthetic genes and high mutation rate following tissue culture.</title>
        <authorList>
            <person name="Rajewski A."/>
            <person name="Carter-House D."/>
            <person name="Stajich J."/>
            <person name="Litt A."/>
        </authorList>
    </citation>
    <scope>NUCLEOTIDE SEQUENCE [LARGE SCALE GENOMIC DNA]</scope>
    <source>
        <strain evidence="6">AR-01</strain>
    </source>
</reference>
<dbReference type="InterPro" id="IPR005175">
    <property type="entry name" value="PPC_dom"/>
</dbReference>
<dbReference type="PROSITE" id="PS51742">
    <property type="entry name" value="PPC"/>
    <property type="match status" value="1"/>
</dbReference>
<keyword evidence="4" id="KW-0539">Nucleus</keyword>
<dbReference type="InterPro" id="IPR039605">
    <property type="entry name" value="AHL"/>
</dbReference>
<keyword evidence="1 4" id="KW-0805">Transcription regulation</keyword>
<dbReference type="PANTHER" id="PTHR31500:SF57">
    <property type="entry name" value="AT-HOOK MOTIF NUCLEAR-LOCALIZED PROTEIN 10"/>
    <property type="match status" value="1"/>
</dbReference>
<dbReference type="Pfam" id="PF03479">
    <property type="entry name" value="PCC"/>
    <property type="match status" value="1"/>
</dbReference>
<evidence type="ECO:0000313" key="7">
    <source>
        <dbReference type="Proteomes" id="UP000823775"/>
    </source>
</evidence>
<keyword evidence="7" id="KW-1185">Reference proteome</keyword>
<comment type="domain">
    <text evidence="4">The PPC domain mediates interactions between AHL proteins.</text>
</comment>
<comment type="caution">
    <text evidence="6">The sequence shown here is derived from an EMBL/GenBank/DDBJ whole genome shotgun (WGS) entry which is preliminary data.</text>
</comment>
<comment type="subcellular location">
    <subcellularLocation>
        <location evidence="4">Nucleus</location>
    </subcellularLocation>
</comment>
<feature type="non-terminal residue" evidence="6">
    <location>
        <position position="94"/>
    </location>
</feature>
<dbReference type="Proteomes" id="UP000823775">
    <property type="component" value="Unassembled WGS sequence"/>
</dbReference>
<comment type="function">
    <text evidence="4">Transcription factor that specifically binds AT-rich DNA sequences related to the nuclear matrix attachment regions (MARs).</text>
</comment>
<dbReference type="PANTHER" id="PTHR31500">
    <property type="entry name" value="AT-HOOK MOTIF NUCLEAR-LOCALIZED PROTEIN 9"/>
    <property type="match status" value="1"/>
</dbReference>
<organism evidence="6 7">
    <name type="scientific">Datura stramonium</name>
    <name type="common">Jimsonweed</name>
    <name type="synonym">Common thornapple</name>
    <dbReference type="NCBI Taxonomy" id="4076"/>
    <lineage>
        <taxon>Eukaryota</taxon>
        <taxon>Viridiplantae</taxon>
        <taxon>Streptophyta</taxon>
        <taxon>Embryophyta</taxon>
        <taxon>Tracheophyta</taxon>
        <taxon>Spermatophyta</taxon>
        <taxon>Magnoliopsida</taxon>
        <taxon>eudicotyledons</taxon>
        <taxon>Gunneridae</taxon>
        <taxon>Pentapetalae</taxon>
        <taxon>asterids</taxon>
        <taxon>lamiids</taxon>
        <taxon>Solanales</taxon>
        <taxon>Solanaceae</taxon>
        <taxon>Solanoideae</taxon>
        <taxon>Datureae</taxon>
        <taxon>Datura</taxon>
    </lineage>
</organism>
<gene>
    <name evidence="6" type="primary">AHL10_2</name>
    <name evidence="6" type="ORF">HAX54_050096</name>
</gene>
<evidence type="ECO:0000313" key="6">
    <source>
        <dbReference type="EMBL" id="MCE3051529.1"/>
    </source>
</evidence>
<evidence type="ECO:0000256" key="1">
    <source>
        <dbReference type="ARBA" id="ARBA00023015"/>
    </source>
</evidence>
<evidence type="ECO:0000256" key="4">
    <source>
        <dbReference type="RuleBase" id="RU367031"/>
    </source>
</evidence>
<proteinExistence type="predicted"/>